<dbReference type="Proteomes" id="UP000261212">
    <property type="component" value="Unassembled WGS sequence"/>
</dbReference>
<dbReference type="Gene3D" id="3.30.230.30">
    <property type="entry name" value="Impact, N-terminal domain"/>
    <property type="match status" value="1"/>
</dbReference>
<gene>
    <name evidence="4" type="ORF">DW687_07845</name>
</gene>
<name>A0A3E3DZE2_9FIRM</name>
<evidence type="ECO:0000259" key="3">
    <source>
        <dbReference type="Pfam" id="PF09186"/>
    </source>
</evidence>
<reference evidence="4 5" key="1">
    <citation type="submission" date="2018-08" db="EMBL/GenBank/DDBJ databases">
        <title>A genome reference for cultivated species of the human gut microbiota.</title>
        <authorList>
            <person name="Zou Y."/>
            <person name="Xue W."/>
            <person name="Luo G."/>
        </authorList>
    </citation>
    <scope>NUCLEOTIDE SEQUENCE [LARGE SCALE GENOMIC DNA]</scope>
    <source>
        <strain evidence="4 5">AM25-6</strain>
    </source>
</reference>
<dbReference type="NCBIfam" id="TIGR00257">
    <property type="entry name" value="IMPACT_YIGZ"/>
    <property type="match status" value="1"/>
</dbReference>
<sequence length="210" mass="24031">MNYITINDNFENSIEIKKSNFITHLFSVTSVDEVNVYLEEIRKEHYKANHNCYAYIIGTNMEIKKSSDDGEPSMTAGRPILNAMEKNDLTNALIVVTRYFGGIKLGASGLIRAYSSSAGEVIKCAELVKKVYTTKIKISYDYSLHGKIETFLRSLGYKLDNAEFTDKVEYKVYVPIEDKEKFKEDLIALTNAKININEEDNIYIDEYLDK</sequence>
<dbReference type="InterPro" id="IPR020568">
    <property type="entry name" value="Ribosomal_Su5_D2-typ_SF"/>
</dbReference>
<evidence type="ECO:0000313" key="4">
    <source>
        <dbReference type="EMBL" id="RGD74660.1"/>
    </source>
</evidence>
<dbReference type="InterPro" id="IPR036956">
    <property type="entry name" value="Impact_N_sf"/>
</dbReference>
<evidence type="ECO:0000259" key="2">
    <source>
        <dbReference type="Pfam" id="PF01205"/>
    </source>
</evidence>
<dbReference type="SUPFAM" id="SSF54211">
    <property type="entry name" value="Ribosomal protein S5 domain 2-like"/>
    <property type="match status" value="1"/>
</dbReference>
<dbReference type="Pfam" id="PF01205">
    <property type="entry name" value="Impact_N"/>
    <property type="match status" value="1"/>
</dbReference>
<accession>A0A3E3DZE2</accession>
<dbReference type="GO" id="GO:0005737">
    <property type="term" value="C:cytoplasm"/>
    <property type="evidence" value="ECO:0007669"/>
    <property type="project" value="TreeGrafter"/>
</dbReference>
<dbReference type="InterPro" id="IPR001498">
    <property type="entry name" value="Impact_N"/>
</dbReference>
<dbReference type="EMBL" id="QUSM01000003">
    <property type="protein sequence ID" value="RGD74660.1"/>
    <property type="molecule type" value="Genomic_DNA"/>
</dbReference>
<dbReference type="AlphaFoldDB" id="A0A3E3DZE2"/>
<dbReference type="Pfam" id="PF09186">
    <property type="entry name" value="DUF1949"/>
    <property type="match status" value="1"/>
</dbReference>
<dbReference type="PANTHER" id="PTHR16301">
    <property type="entry name" value="IMPACT-RELATED"/>
    <property type="match status" value="1"/>
</dbReference>
<dbReference type="InterPro" id="IPR035647">
    <property type="entry name" value="EFG_III/V"/>
</dbReference>
<evidence type="ECO:0000313" key="5">
    <source>
        <dbReference type="Proteomes" id="UP000261212"/>
    </source>
</evidence>
<comment type="caution">
    <text evidence="4">The sequence shown here is derived from an EMBL/GenBank/DDBJ whole genome shotgun (WGS) entry which is preliminary data.</text>
</comment>
<comment type="similarity">
    <text evidence="1">Belongs to the IMPACT family.</text>
</comment>
<evidence type="ECO:0000256" key="1">
    <source>
        <dbReference type="ARBA" id="ARBA00007665"/>
    </source>
</evidence>
<dbReference type="InterPro" id="IPR023582">
    <property type="entry name" value="Impact"/>
</dbReference>
<dbReference type="SUPFAM" id="SSF54980">
    <property type="entry name" value="EF-G C-terminal domain-like"/>
    <property type="match status" value="1"/>
</dbReference>
<dbReference type="InterPro" id="IPR015796">
    <property type="entry name" value="Impact_YigZ-like"/>
</dbReference>
<dbReference type="InterPro" id="IPR020569">
    <property type="entry name" value="UPF0029_Impact_CS"/>
</dbReference>
<dbReference type="InterPro" id="IPR015269">
    <property type="entry name" value="UPF0029_Impact_C"/>
</dbReference>
<feature type="domain" description="UPF0029" evidence="3">
    <location>
        <begin position="138"/>
        <end position="193"/>
    </location>
</feature>
<protein>
    <submittedName>
        <fullName evidence="4">YigZ family protein</fullName>
    </submittedName>
</protein>
<dbReference type="Gene3D" id="3.30.70.240">
    <property type="match status" value="1"/>
</dbReference>
<dbReference type="GeneID" id="97999329"/>
<dbReference type="PROSITE" id="PS00910">
    <property type="entry name" value="UPF0029"/>
    <property type="match status" value="1"/>
</dbReference>
<proteinExistence type="inferred from homology"/>
<dbReference type="PANTHER" id="PTHR16301:SF20">
    <property type="entry name" value="IMPACT FAMILY MEMBER YIGZ"/>
    <property type="match status" value="1"/>
</dbReference>
<feature type="domain" description="Impact N-terminal" evidence="2">
    <location>
        <begin position="17"/>
        <end position="122"/>
    </location>
</feature>
<organism evidence="4 5">
    <name type="scientific">Anaerofustis stercorihominis</name>
    <dbReference type="NCBI Taxonomy" id="214853"/>
    <lineage>
        <taxon>Bacteria</taxon>
        <taxon>Bacillati</taxon>
        <taxon>Bacillota</taxon>
        <taxon>Clostridia</taxon>
        <taxon>Eubacteriales</taxon>
        <taxon>Eubacteriaceae</taxon>
        <taxon>Anaerofustis</taxon>
    </lineage>
</organism>
<dbReference type="GO" id="GO:0006446">
    <property type="term" value="P:regulation of translational initiation"/>
    <property type="evidence" value="ECO:0007669"/>
    <property type="project" value="TreeGrafter"/>
</dbReference>
<dbReference type="RefSeq" id="WP_007048826.1">
    <property type="nucleotide sequence ID" value="NZ_CABKNJ010000005.1"/>
</dbReference>